<protein>
    <submittedName>
        <fullName evidence="2">Uncharacterized protein</fullName>
    </submittedName>
</protein>
<comment type="caution">
    <text evidence="2">The sequence shown here is derived from an EMBL/GenBank/DDBJ whole genome shotgun (WGS) entry which is preliminary data.</text>
</comment>
<accession>A0ABR4D6D9</accession>
<reference evidence="2 3" key="1">
    <citation type="journal article" date="2024" name="Commun. Biol.">
        <title>Comparative genomic analysis of thermophilic fungi reveals convergent evolutionary adaptations and gene losses.</title>
        <authorList>
            <person name="Steindorff A.S."/>
            <person name="Aguilar-Pontes M.V."/>
            <person name="Robinson A.J."/>
            <person name="Andreopoulos B."/>
            <person name="LaButti K."/>
            <person name="Kuo A."/>
            <person name="Mondo S."/>
            <person name="Riley R."/>
            <person name="Otillar R."/>
            <person name="Haridas S."/>
            <person name="Lipzen A."/>
            <person name="Grimwood J."/>
            <person name="Schmutz J."/>
            <person name="Clum A."/>
            <person name="Reid I.D."/>
            <person name="Moisan M.C."/>
            <person name="Butler G."/>
            <person name="Nguyen T.T.M."/>
            <person name="Dewar K."/>
            <person name="Conant G."/>
            <person name="Drula E."/>
            <person name="Henrissat B."/>
            <person name="Hansel C."/>
            <person name="Singer S."/>
            <person name="Hutchinson M.I."/>
            <person name="de Vries R.P."/>
            <person name="Natvig D.O."/>
            <person name="Powell A.J."/>
            <person name="Tsang A."/>
            <person name="Grigoriev I.V."/>
        </authorList>
    </citation>
    <scope>NUCLEOTIDE SEQUENCE [LARGE SCALE GENOMIC DNA]</scope>
    <source>
        <strain evidence="2 3">ATCC 22073</strain>
    </source>
</reference>
<dbReference type="EMBL" id="JAZGUE010000005">
    <property type="protein sequence ID" value="KAL2265931.1"/>
    <property type="molecule type" value="Genomic_DNA"/>
</dbReference>
<dbReference type="RefSeq" id="XP_070864658.1">
    <property type="nucleotide sequence ID" value="XM_071011866.1"/>
</dbReference>
<name>A0ABR4D6D9_9PEZI</name>
<evidence type="ECO:0000313" key="3">
    <source>
        <dbReference type="Proteomes" id="UP001600064"/>
    </source>
</evidence>
<feature type="region of interest" description="Disordered" evidence="1">
    <location>
        <begin position="92"/>
        <end position="117"/>
    </location>
</feature>
<evidence type="ECO:0000256" key="1">
    <source>
        <dbReference type="SAM" id="MobiDB-lite"/>
    </source>
</evidence>
<sequence>MAVDAAELRRRWSDKTNAVFSARDRYEYQEYPAANFEREFDFGDCGDIVFMRGERMGTGEDVILLAKGSGHMTLPAGVQVVVRAGYAKWAPAGSAAPPLSPPRDAKTFNRTATTDAGDWKVVEESPLYSRN</sequence>
<gene>
    <name evidence="2" type="ORF">VTJ83DRAFT_5283</name>
</gene>
<dbReference type="GeneID" id="98126510"/>
<proteinExistence type="predicted"/>
<evidence type="ECO:0000313" key="2">
    <source>
        <dbReference type="EMBL" id="KAL2265931.1"/>
    </source>
</evidence>
<dbReference type="Proteomes" id="UP001600064">
    <property type="component" value="Unassembled WGS sequence"/>
</dbReference>
<organism evidence="2 3">
    <name type="scientific">Remersonia thermophila</name>
    <dbReference type="NCBI Taxonomy" id="72144"/>
    <lineage>
        <taxon>Eukaryota</taxon>
        <taxon>Fungi</taxon>
        <taxon>Dikarya</taxon>
        <taxon>Ascomycota</taxon>
        <taxon>Pezizomycotina</taxon>
        <taxon>Sordariomycetes</taxon>
        <taxon>Sordariomycetidae</taxon>
        <taxon>Sordariales</taxon>
        <taxon>Sordariales incertae sedis</taxon>
        <taxon>Remersonia</taxon>
    </lineage>
</organism>
<keyword evidence="3" id="KW-1185">Reference proteome</keyword>